<sequence length="153" mass="18206">MTCSTNRRGKPDMVKMIFRHDDLDFIRKHDFALWCWIMDHSYDWRDPVSWEFTLPQEVVDEVKAFYKPLLMKDRDEYPAFPAELTPRLCKGCRDVRIPKIGPPYCSSCDPVLRSIHDLKRYDPVGYEGVNMEPMKDGQWVRFSDVQRLMEAKL</sequence>
<evidence type="ECO:0000313" key="2">
    <source>
        <dbReference type="Proteomes" id="UP000829466"/>
    </source>
</evidence>
<proteinExistence type="predicted"/>
<dbReference type="Proteomes" id="UP000829466">
    <property type="component" value="Segment"/>
</dbReference>
<name>A0AAE9FM30_9CAUD</name>
<organism evidence="1 2">
    <name type="scientific">Stenotrophomonas maltophilia phage vB_SmaM_Ps15</name>
    <dbReference type="NCBI Taxonomy" id="3071007"/>
    <lineage>
        <taxon>Viruses</taxon>
        <taxon>Duplodnaviria</taxon>
        <taxon>Heunggongvirae</taxon>
        <taxon>Uroviricota</taxon>
        <taxon>Caudoviricetes</taxon>
        <taxon>Menderavirus</taxon>
        <taxon>Menderavirus Ps15</taxon>
    </lineage>
</organism>
<evidence type="ECO:0000313" key="1">
    <source>
        <dbReference type="EMBL" id="UMO77204.1"/>
    </source>
</evidence>
<dbReference type="EMBL" id="OL702939">
    <property type="protein sequence ID" value="UMO77204.1"/>
    <property type="molecule type" value="Genomic_DNA"/>
</dbReference>
<keyword evidence="2" id="KW-1185">Reference proteome</keyword>
<gene>
    <name evidence="1" type="ORF">SmaMPs15_000053</name>
</gene>
<reference evidence="1 2" key="1">
    <citation type="submission" date="2021-12" db="EMBL/GenBank/DDBJ databases">
        <title>Characterization of bacteriophage vB_SmaM_Ps15 infective to Stenotrophomonas maltophila clinical ocular isolates.</title>
        <authorList>
            <person name="Damnjanovic D."/>
            <person name="Vazquez-Campos X."/>
            <person name="Elliott L."/>
            <person name="Willcox M."/>
            <person name="Bridge W.J."/>
        </authorList>
    </citation>
    <scope>NUCLEOTIDE SEQUENCE [LARGE SCALE GENOMIC DNA]</scope>
</reference>
<accession>A0AAE9FM30</accession>
<protein>
    <submittedName>
        <fullName evidence="1">Uncharacterized protein</fullName>
    </submittedName>
</protein>